<evidence type="ECO:0000256" key="1">
    <source>
        <dbReference type="ARBA" id="ARBA00001933"/>
    </source>
</evidence>
<evidence type="ECO:0000313" key="8">
    <source>
        <dbReference type="Proteomes" id="UP000632377"/>
    </source>
</evidence>
<reference evidence="7 8" key="1">
    <citation type="submission" date="2021-01" db="EMBL/GenBank/DDBJ databases">
        <title>Genome public.</title>
        <authorList>
            <person name="Liu C."/>
            <person name="Sun Q."/>
        </authorList>
    </citation>
    <scope>NUCLEOTIDE SEQUENCE [LARGE SCALE GENOMIC DNA]</scope>
    <source>
        <strain evidence="7 8">YIM B02515</strain>
    </source>
</reference>
<keyword evidence="7" id="KW-0808">Transferase</keyword>
<dbReference type="EMBL" id="JAESWC010000002">
    <property type="protein sequence ID" value="MBL4935572.1"/>
    <property type="molecule type" value="Genomic_DNA"/>
</dbReference>
<protein>
    <recommendedName>
        <fullName evidence="3">cysteine desulfurase</fullName>
        <ecNumber evidence="3">2.8.1.7</ecNumber>
    </recommendedName>
</protein>
<dbReference type="Gene3D" id="3.40.640.10">
    <property type="entry name" value="Type I PLP-dependent aspartate aminotransferase-like (Major domain)"/>
    <property type="match status" value="1"/>
</dbReference>
<dbReference type="EC" id="2.8.1.7" evidence="3"/>
<evidence type="ECO:0000259" key="6">
    <source>
        <dbReference type="Pfam" id="PF00266"/>
    </source>
</evidence>
<dbReference type="InterPro" id="IPR015422">
    <property type="entry name" value="PyrdxlP-dep_Trfase_small"/>
</dbReference>
<evidence type="ECO:0000313" key="7">
    <source>
        <dbReference type="EMBL" id="MBL4935572.1"/>
    </source>
</evidence>
<dbReference type="Proteomes" id="UP000632377">
    <property type="component" value="Unassembled WGS sequence"/>
</dbReference>
<dbReference type="InterPro" id="IPR016454">
    <property type="entry name" value="Cysteine_dSase"/>
</dbReference>
<dbReference type="InterPro" id="IPR015421">
    <property type="entry name" value="PyrdxlP-dep_Trfase_major"/>
</dbReference>
<dbReference type="NCBIfam" id="TIGR01977">
    <property type="entry name" value="am_tr_V_EF2568"/>
    <property type="match status" value="1"/>
</dbReference>
<dbReference type="Pfam" id="PF00266">
    <property type="entry name" value="Aminotran_5"/>
    <property type="match status" value="1"/>
</dbReference>
<proteinExistence type="inferred from homology"/>
<dbReference type="Gene3D" id="3.90.1150.10">
    <property type="entry name" value="Aspartate Aminotransferase, domain 1"/>
    <property type="match status" value="1"/>
</dbReference>
<dbReference type="PIRSF" id="PIRSF005572">
    <property type="entry name" value="NifS"/>
    <property type="match status" value="1"/>
</dbReference>
<keyword evidence="7" id="KW-0032">Aminotransferase</keyword>
<dbReference type="PANTHER" id="PTHR43586">
    <property type="entry name" value="CYSTEINE DESULFURASE"/>
    <property type="match status" value="1"/>
</dbReference>
<keyword evidence="4" id="KW-0663">Pyridoxal phosphate</keyword>
<organism evidence="7 8">
    <name type="scientific">Clostridium rhizosphaerae</name>
    <dbReference type="NCBI Taxonomy" id="2803861"/>
    <lineage>
        <taxon>Bacteria</taxon>
        <taxon>Bacillati</taxon>
        <taxon>Bacillota</taxon>
        <taxon>Clostridia</taxon>
        <taxon>Eubacteriales</taxon>
        <taxon>Clostridiaceae</taxon>
        <taxon>Clostridium</taxon>
    </lineage>
</organism>
<comment type="cofactor">
    <cofactor evidence="1">
        <name>pyridoxal 5'-phosphate</name>
        <dbReference type="ChEBI" id="CHEBI:597326"/>
    </cofactor>
</comment>
<gene>
    <name evidence="7" type="ORF">JK636_07340</name>
</gene>
<keyword evidence="8" id="KW-1185">Reference proteome</keyword>
<evidence type="ECO:0000256" key="3">
    <source>
        <dbReference type="ARBA" id="ARBA00012239"/>
    </source>
</evidence>
<dbReference type="InterPro" id="IPR000192">
    <property type="entry name" value="Aminotrans_V_dom"/>
</dbReference>
<comment type="catalytic activity">
    <reaction evidence="5">
        <text>(sulfur carrier)-H + L-cysteine = (sulfur carrier)-SH + L-alanine</text>
        <dbReference type="Rhea" id="RHEA:43892"/>
        <dbReference type="Rhea" id="RHEA-COMP:14737"/>
        <dbReference type="Rhea" id="RHEA-COMP:14739"/>
        <dbReference type="ChEBI" id="CHEBI:29917"/>
        <dbReference type="ChEBI" id="CHEBI:35235"/>
        <dbReference type="ChEBI" id="CHEBI:57972"/>
        <dbReference type="ChEBI" id="CHEBI:64428"/>
        <dbReference type="EC" id="2.8.1.7"/>
    </reaction>
</comment>
<dbReference type="GO" id="GO:0008483">
    <property type="term" value="F:transaminase activity"/>
    <property type="evidence" value="ECO:0007669"/>
    <property type="project" value="UniProtKB-KW"/>
</dbReference>
<name>A0ABS1T9Z0_9CLOT</name>
<accession>A0ABS1T9Z0</accession>
<dbReference type="SUPFAM" id="SSF53383">
    <property type="entry name" value="PLP-dependent transferases"/>
    <property type="match status" value="1"/>
</dbReference>
<dbReference type="RefSeq" id="WP_202748173.1">
    <property type="nucleotide sequence ID" value="NZ_JAESWC010000002.1"/>
</dbReference>
<dbReference type="InterPro" id="IPR015424">
    <property type="entry name" value="PyrdxlP-dep_Trfase"/>
</dbReference>
<comment type="similarity">
    <text evidence="2">Belongs to the class-V pyridoxal-phosphate-dependent aminotransferase family. Csd subfamily.</text>
</comment>
<evidence type="ECO:0000256" key="5">
    <source>
        <dbReference type="ARBA" id="ARBA00050776"/>
    </source>
</evidence>
<sequence length="386" mass="43541">MDKTIYLDNAATTFPKPECVYTFMDEFYRNYGVNAGRSGYKLSKKASEIIQETRTELSNLVGVNDQRKIIFTPSATIAINQVLYGLDWSKIRNVYISEFEHNAIARTLHHLSKKFNFKIHFLKFSPDTFEINTKDLAPKLINDKPDLVCISHISNVTGYILPIEQIIEMVSVSSPIILLDCAQSIGLVDIDLSKLDIDFAVFAGHKTLYGPFGVAGIVNNSKKVKLSEFIVGGTGSDSTNLDMPSDGTLRYEAGSYNIQAIAGLNAAIKWIEETKTNVIYRKEKELTDYLVNKLEEIEEIQLYLPKDRDRHIGIVSFNIDGYSSQEVASILDRDFNISVRAGHHCAPYVGRFLNTNEGVVRVSLSYFNDKEDVDILIEALNEILWR</sequence>
<dbReference type="PANTHER" id="PTHR43586:SF4">
    <property type="entry name" value="ISOPENICILLIN N EPIMERASE"/>
    <property type="match status" value="1"/>
</dbReference>
<dbReference type="InterPro" id="IPR010969">
    <property type="entry name" value="Cys_dSase-rel_unknwn_funct"/>
</dbReference>
<comment type="caution">
    <text evidence="7">The sequence shown here is derived from an EMBL/GenBank/DDBJ whole genome shotgun (WGS) entry which is preliminary data.</text>
</comment>
<feature type="domain" description="Aminotransferase class V" evidence="6">
    <location>
        <begin position="5"/>
        <end position="376"/>
    </location>
</feature>
<evidence type="ECO:0000256" key="4">
    <source>
        <dbReference type="ARBA" id="ARBA00022898"/>
    </source>
</evidence>
<evidence type="ECO:0000256" key="2">
    <source>
        <dbReference type="ARBA" id="ARBA00010447"/>
    </source>
</evidence>